<keyword evidence="1" id="KW-0805">Transcription regulation</keyword>
<dbReference type="InterPro" id="IPR036388">
    <property type="entry name" value="WH-like_DNA-bd_sf"/>
</dbReference>
<keyword evidence="6" id="KW-1185">Reference proteome</keyword>
<sequence length="230" mass="24917">MNLEDLRIVANPTLVRDHALDKLRTAIATGLYKPGTRLVERELCDALGVSRTSVREAMRQLQSEGLIATGSRRAIIVSVLSAEDAYDIYTLREMVETTAIRRLVAHDDQKAVKRLQAAYKAIAKYAGKGDLPALSEMAGTFYEEILDGSGSKVVRDTGRQLLKRVSYLRLASMAEPQRVENGLAEWSAIVDAVAAGDADAAATALGAHIRNSRTAIVARLKAQEPATLDA</sequence>
<evidence type="ECO:0000313" key="5">
    <source>
        <dbReference type="EMBL" id="MDV3455363.1"/>
    </source>
</evidence>
<protein>
    <submittedName>
        <fullName evidence="5">GntR family transcriptional regulator</fullName>
    </submittedName>
</protein>
<gene>
    <name evidence="5" type="ORF">RZN05_00085</name>
</gene>
<proteinExistence type="predicted"/>
<dbReference type="InterPro" id="IPR000524">
    <property type="entry name" value="Tscrpt_reg_HTH_GntR"/>
</dbReference>
<accession>A0ABU3Y293</accession>
<dbReference type="PANTHER" id="PTHR43537:SF45">
    <property type="entry name" value="GNTR FAMILY REGULATORY PROTEIN"/>
    <property type="match status" value="1"/>
</dbReference>
<dbReference type="InterPro" id="IPR011711">
    <property type="entry name" value="GntR_C"/>
</dbReference>
<name>A0ABU3Y293_9SPHN</name>
<dbReference type="SUPFAM" id="SSF48008">
    <property type="entry name" value="GntR ligand-binding domain-like"/>
    <property type="match status" value="1"/>
</dbReference>
<dbReference type="EMBL" id="JAWJEJ010000001">
    <property type="protein sequence ID" value="MDV3455363.1"/>
    <property type="molecule type" value="Genomic_DNA"/>
</dbReference>
<evidence type="ECO:0000313" key="6">
    <source>
        <dbReference type="Proteomes" id="UP001273531"/>
    </source>
</evidence>
<dbReference type="SMART" id="SM00345">
    <property type="entry name" value="HTH_GNTR"/>
    <property type="match status" value="1"/>
</dbReference>
<reference evidence="5 6" key="1">
    <citation type="submission" date="2023-10" db="EMBL/GenBank/DDBJ databases">
        <title>Sphingomonas sp. HF-S4 16S ribosomal RNA gene Genome sequencing and assembly.</title>
        <authorList>
            <person name="Lee H."/>
        </authorList>
    </citation>
    <scope>NUCLEOTIDE SEQUENCE [LARGE SCALE GENOMIC DNA]</scope>
    <source>
        <strain evidence="5 6">HF-S4</strain>
    </source>
</reference>
<evidence type="ECO:0000259" key="4">
    <source>
        <dbReference type="PROSITE" id="PS50949"/>
    </source>
</evidence>
<dbReference type="Pfam" id="PF07729">
    <property type="entry name" value="FCD"/>
    <property type="match status" value="1"/>
</dbReference>
<dbReference type="InterPro" id="IPR008920">
    <property type="entry name" value="TF_FadR/GntR_C"/>
</dbReference>
<organism evidence="5 6">
    <name type="scientific">Sphingomonas agrestis</name>
    <dbReference type="NCBI Taxonomy" id="3080540"/>
    <lineage>
        <taxon>Bacteria</taxon>
        <taxon>Pseudomonadati</taxon>
        <taxon>Pseudomonadota</taxon>
        <taxon>Alphaproteobacteria</taxon>
        <taxon>Sphingomonadales</taxon>
        <taxon>Sphingomonadaceae</taxon>
        <taxon>Sphingomonas</taxon>
    </lineage>
</organism>
<dbReference type="SMART" id="SM00895">
    <property type="entry name" value="FCD"/>
    <property type="match status" value="1"/>
</dbReference>
<keyword evidence="3" id="KW-0804">Transcription</keyword>
<dbReference type="Proteomes" id="UP001273531">
    <property type="component" value="Unassembled WGS sequence"/>
</dbReference>
<dbReference type="InterPro" id="IPR036390">
    <property type="entry name" value="WH_DNA-bd_sf"/>
</dbReference>
<dbReference type="PRINTS" id="PR00035">
    <property type="entry name" value="HTHGNTR"/>
</dbReference>
<feature type="domain" description="HTH gntR-type" evidence="4">
    <location>
        <begin position="13"/>
        <end position="80"/>
    </location>
</feature>
<evidence type="ECO:0000256" key="3">
    <source>
        <dbReference type="ARBA" id="ARBA00023163"/>
    </source>
</evidence>
<dbReference type="Gene3D" id="1.10.10.10">
    <property type="entry name" value="Winged helix-like DNA-binding domain superfamily/Winged helix DNA-binding domain"/>
    <property type="match status" value="1"/>
</dbReference>
<dbReference type="SUPFAM" id="SSF46785">
    <property type="entry name" value="Winged helix' DNA-binding domain"/>
    <property type="match status" value="1"/>
</dbReference>
<dbReference type="PANTHER" id="PTHR43537">
    <property type="entry name" value="TRANSCRIPTIONAL REGULATOR, GNTR FAMILY"/>
    <property type="match status" value="1"/>
</dbReference>
<dbReference type="PROSITE" id="PS50949">
    <property type="entry name" value="HTH_GNTR"/>
    <property type="match status" value="1"/>
</dbReference>
<evidence type="ECO:0000256" key="1">
    <source>
        <dbReference type="ARBA" id="ARBA00023015"/>
    </source>
</evidence>
<dbReference type="RefSeq" id="WP_317224588.1">
    <property type="nucleotide sequence ID" value="NZ_JAWJEJ010000001.1"/>
</dbReference>
<comment type="caution">
    <text evidence="5">The sequence shown here is derived from an EMBL/GenBank/DDBJ whole genome shotgun (WGS) entry which is preliminary data.</text>
</comment>
<evidence type="ECO:0000256" key="2">
    <source>
        <dbReference type="ARBA" id="ARBA00023125"/>
    </source>
</evidence>
<keyword evidence="2" id="KW-0238">DNA-binding</keyword>
<dbReference type="CDD" id="cd07377">
    <property type="entry name" value="WHTH_GntR"/>
    <property type="match status" value="1"/>
</dbReference>
<dbReference type="Pfam" id="PF00392">
    <property type="entry name" value="GntR"/>
    <property type="match status" value="1"/>
</dbReference>
<dbReference type="Gene3D" id="1.20.120.530">
    <property type="entry name" value="GntR ligand-binding domain-like"/>
    <property type="match status" value="1"/>
</dbReference>